<feature type="compositionally biased region" description="Polar residues" evidence="1">
    <location>
        <begin position="132"/>
        <end position="145"/>
    </location>
</feature>
<name>A0A5B7CIX9_PORTR</name>
<accession>A0A5B7CIX9</accession>
<feature type="region of interest" description="Disordered" evidence="1">
    <location>
        <begin position="1"/>
        <end position="215"/>
    </location>
</feature>
<proteinExistence type="predicted"/>
<dbReference type="EMBL" id="VSRR010000059">
    <property type="protein sequence ID" value="MPC09225.1"/>
    <property type="molecule type" value="Genomic_DNA"/>
</dbReference>
<evidence type="ECO:0000313" key="2">
    <source>
        <dbReference type="EMBL" id="MPC09225.1"/>
    </source>
</evidence>
<dbReference type="AlphaFoldDB" id="A0A5B7CIX9"/>
<feature type="compositionally biased region" description="Polar residues" evidence="1">
    <location>
        <begin position="158"/>
        <end position="169"/>
    </location>
</feature>
<gene>
    <name evidence="2" type="ORF">E2C01_001828</name>
</gene>
<protein>
    <submittedName>
        <fullName evidence="2">Uncharacterized protein</fullName>
    </submittedName>
</protein>
<organism evidence="2 3">
    <name type="scientific">Portunus trituberculatus</name>
    <name type="common">Swimming crab</name>
    <name type="synonym">Neptunus trituberculatus</name>
    <dbReference type="NCBI Taxonomy" id="210409"/>
    <lineage>
        <taxon>Eukaryota</taxon>
        <taxon>Metazoa</taxon>
        <taxon>Ecdysozoa</taxon>
        <taxon>Arthropoda</taxon>
        <taxon>Crustacea</taxon>
        <taxon>Multicrustacea</taxon>
        <taxon>Malacostraca</taxon>
        <taxon>Eumalacostraca</taxon>
        <taxon>Eucarida</taxon>
        <taxon>Decapoda</taxon>
        <taxon>Pleocyemata</taxon>
        <taxon>Brachyura</taxon>
        <taxon>Eubrachyura</taxon>
        <taxon>Portunoidea</taxon>
        <taxon>Portunidae</taxon>
        <taxon>Portuninae</taxon>
        <taxon>Portunus</taxon>
    </lineage>
</organism>
<comment type="caution">
    <text evidence="2">The sequence shown here is derived from an EMBL/GenBank/DDBJ whole genome shotgun (WGS) entry which is preliminary data.</text>
</comment>
<keyword evidence="3" id="KW-1185">Reference proteome</keyword>
<feature type="compositionally biased region" description="Polar residues" evidence="1">
    <location>
        <begin position="86"/>
        <end position="99"/>
    </location>
</feature>
<evidence type="ECO:0000313" key="3">
    <source>
        <dbReference type="Proteomes" id="UP000324222"/>
    </source>
</evidence>
<evidence type="ECO:0000256" key="1">
    <source>
        <dbReference type="SAM" id="MobiDB-lite"/>
    </source>
</evidence>
<feature type="compositionally biased region" description="Basic and acidic residues" evidence="1">
    <location>
        <begin position="33"/>
        <end position="42"/>
    </location>
</feature>
<feature type="compositionally biased region" description="Basic and acidic residues" evidence="1">
    <location>
        <begin position="10"/>
        <end position="21"/>
    </location>
</feature>
<dbReference type="OrthoDB" id="6154712at2759"/>
<reference evidence="2 3" key="1">
    <citation type="submission" date="2019-05" db="EMBL/GenBank/DDBJ databases">
        <title>Another draft genome of Portunus trituberculatus and its Hox gene families provides insights of decapod evolution.</title>
        <authorList>
            <person name="Jeong J.-H."/>
            <person name="Song I."/>
            <person name="Kim S."/>
            <person name="Choi T."/>
            <person name="Kim D."/>
            <person name="Ryu S."/>
            <person name="Kim W."/>
        </authorList>
    </citation>
    <scope>NUCLEOTIDE SEQUENCE [LARGE SCALE GENOMIC DNA]</scope>
    <source>
        <tissue evidence="2">Muscle</tissue>
    </source>
</reference>
<dbReference type="Proteomes" id="UP000324222">
    <property type="component" value="Unassembled WGS sequence"/>
</dbReference>
<sequence>MSRKIIVKKRLTDLHELEESLKNGPISTPDPSTGKEEEDKVRRTSIAAIRTLPPTALSTGQGQGQGQDGNSTTNLEEAPTRGRSYTHPTKASTGNSLSLTPRLVKGNDTSASRKAPIPVRLRSKSPSHLGMASTSVYVSQNQSSGGPKPPARRHKSPSPLTNKSLSVSKAPSAARSGVTPITKNVVPPKVVSGKEVLTTGGPRKMRQVKCTKNIG</sequence>